<name>A0ABZ1HGJ6_STRPH</name>
<gene>
    <name evidence="2" type="ORF">OHB35_25430</name>
</gene>
<accession>A0ABZ1HGJ6</accession>
<organism evidence="2 3">
    <name type="scientific">Streptomyces phaeochromogenes</name>
    <dbReference type="NCBI Taxonomy" id="1923"/>
    <lineage>
        <taxon>Bacteria</taxon>
        <taxon>Bacillati</taxon>
        <taxon>Actinomycetota</taxon>
        <taxon>Actinomycetes</taxon>
        <taxon>Kitasatosporales</taxon>
        <taxon>Streptomycetaceae</taxon>
        <taxon>Streptomyces</taxon>
        <taxon>Streptomyces phaeochromogenes group</taxon>
    </lineage>
</organism>
<feature type="compositionally biased region" description="Basic residues" evidence="1">
    <location>
        <begin position="351"/>
        <end position="365"/>
    </location>
</feature>
<keyword evidence="3" id="KW-1185">Reference proteome</keyword>
<evidence type="ECO:0008006" key="4">
    <source>
        <dbReference type="Google" id="ProtNLM"/>
    </source>
</evidence>
<reference evidence="2 3" key="1">
    <citation type="submission" date="2022-10" db="EMBL/GenBank/DDBJ databases">
        <title>The complete genomes of actinobacterial strains from the NBC collection.</title>
        <authorList>
            <person name="Joergensen T.S."/>
            <person name="Alvarez Arevalo M."/>
            <person name="Sterndorff E.B."/>
            <person name="Faurdal D."/>
            <person name="Vuksanovic O."/>
            <person name="Mourched A.-S."/>
            <person name="Charusanti P."/>
            <person name="Shaw S."/>
            <person name="Blin K."/>
            <person name="Weber T."/>
        </authorList>
    </citation>
    <scope>NUCLEOTIDE SEQUENCE [LARGE SCALE GENOMIC DNA]</scope>
    <source>
        <strain evidence="2 3">NBC 01752</strain>
    </source>
</reference>
<evidence type="ECO:0000313" key="3">
    <source>
        <dbReference type="Proteomes" id="UP001340816"/>
    </source>
</evidence>
<proteinExistence type="predicted"/>
<sequence>MAQTSESLSDQENQRCPFLTQATGTNYQCVKVERNGGKSRGVCTISSTTGGARKDWLACPFRALDTSMLRDAANRLFSYDADQVFTLTPATLLGKDEEVQKLRDRVAADEPSLVYFQNAFGGEIKLSATDRSPAFSFDSTMVEILRGPDGGLTVGKYGIFEIQTADFHGTYETAVNNISQNLRMFPDEFKEQIDAHQYLLSEDVESPNTANIFKRTFYQMMFKFQVGAHDTSAGCIFAVPRAVWDSWQKHLGAPELVEASDGTWRLSKPDADVSTTPRSWIYVFDIDASSTHTPNKLDLWRVIGTDAPTLSYFALEVAPEAALEAGGSVDRLREKITQRLGEFLPDFKPSPRSRARKKTSASRNK</sequence>
<evidence type="ECO:0000256" key="1">
    <source>
        <dbReference type="SAM" id="MobiDB-lite"/>
    </source>
</evidence>
<evidence type="ECO:0000313" key="2">
    <source>
        <dbReference type="EMBL" id="WSD16313.1"/>
    </source>
</evidence>
<dbReference type="Proteomes" id="UP001340816">
    <property type="component" value="Chromosome"/>
</dbReference>
<dbReference type="EMBL" id="CP109135">
    <property type="protein sequence ID" value="WSD16313.1"/>
    <property type="molecule type" value="Genomic_DNA"/>
</dbReference>
<dbReference type="RefSeq" id="WP_326760002.1">
    <property type="nucleotide sequence ID" value="NZ_CP109135.1"/>
</dbReference>
<feature type="region of interest" description="Disordered" evidence="1">
    <location>
        <begin position="344"/>
        <end position="365"/>
    </location>
</feature>
<protein>
    <recommendedName>
        <fullName evidence="4">Restriction endonuclease type II NotI domain-containing protein</fullName>
    </recommendedName>
</protein>